<dbReference type="EMBL" id="JBHSDS010000006">
    <property type="protein sequence ID" value="MFC4358708.1"/>
    <property type="molecule type" value="Genomic_DNA"/>
</dbReference>
<comment type="caution">
    <text evidence="2">The sequence shown here is derived from an EMBL/GenBank/DDBJ whole genome shotgun (WGS) entry which is preliminary data.</text>
</comment>
<dbReference type="RefSeq" id="WP_267623484.1">
    <property type="nucleotide sequence ID" value="NZ_JAODIW010000008.1"/>
</dbReference>
<evidence type="ECO:0000256" key="1">
    <source>
        <dbReference type="SAM" id="MobiDB-lite"/>
    </source>
</evidence>
<accession>A0ABD5PDA9</accession>
<name>A0ABD5PDA9_9EURY</name>
<dbReference type="Pfam" id="PF06348">
    <property type="entry name" value="DUF1059"/>
    <property type="match status" value="1"/>
</dbReference>
<reference evidence="2 3" key="1">
    <citation type="journal article" date="2019" name="Int. J. Syst. Evol. Microbiol.">
        <title>The Global Catalogue of Microorganisms (GCM) 10K type strain sequencing project: providing services to taxonomists for standard genome sequencing and annotation.</title>
        <authorList>
            <consortium name="The Broad Institute Genomics Platform"/>
            <consortium name="The Broad Institute Genome Sequencing Center for Infectious Disease"/>
            <person name="Wu L."/>
            <person name="Ma J."/>
        </authorList>
    </citation>
    <scope>NUCLEOTIDE SEQUENCE [LARGE SCALE GENOMIC DNA]</scope>
    <source>
        <strain evidence="2 3">CGMCC 1.12553</strain>
    </source>
</reference>
<keyword evidence="3" id="KW-1185">Reference proteome</keyword>
<sequence>MKHRISCRDAGMDCDFSVESSDEREVMDVVRKHAKDHHDMDVSDDDMRGMMQQSA</sequence>
<organism evidence="2 3">
    <name type="scientific">Halobium salinum</name>
    <dbReference type="NCBI Taxonomy" id="1364940"/>
    <lineage>
        <taxon>Archaea</taxon>
        <taxon>Methanobacteriati</taxon>
        <taxon>Methanobacteriota</taxon>
        <taxon>Stenosarchaea group</taxon>
        <taxon>Halobacteria</taxon>
        <taxon>Halobacteriales</taxon>
        <taxon>Haloferacaceae</taxon>
        <taxon>Halobium</taxon>
    </lineage>
</organism>
<evidence type="ECO:0000313" key="2">
    <source>
        <dbReference type="EMBL" id="MFC4358708.1"/>
    </source>
</evidence>
<protein>
    <submittedName>
        <fullName evidence="2">DUF1059 domain-containing protein</fullName>
    </submittedName>
</protein>
<evidence type="ECO:0000313" key="3">
    <source>
        <dbReference type="Proteomes" id="UP001595921"/>
    </source>
</evidence>
<dbReference type="Proteomes" id="UP001595921">
    <property type="component" value="Unassembled WGS sequence"/>
</dbReference>
<dbReference type="InterPro" id="IPR009409">
    <property type="entry name" value="DUF1059"/>
</dbReference>
<proteinExistence type="predicted"/>
<dbReference type="AlphaFoldDB" id="A0ABD5PDA9"/>
<feature type="compositionally biased region" description="Basic and acidic residues" evidence="1">
    <location>
        <begin position="33"/>
        <end position="48"/>
    </location>
</feature>
<feature type="region of interest" description="Disordered" evidence="1">
    <location>
        <begin position="33"/>
        <end position="55"/>
    </location>
</feature>
<gene>
    <name evidence="2" type="ORF">ACFO0N_12225</name>
</gene>